<protein>
    <submittedName>
        <fullName evidence="1">Uncharacterized protein</fullName>
    </submittedName>
</protein>
<dbReference type="Proteomes" id="UP001139488">
    <property type="component" value="Unassembled WGS sequence"/>
</dbReference>
<name>A0A9X1WBE6_9VIBR</name>
<dbReference type="AlphaFoldDB" id="A0A9X1WBE6"/>
<organism evidence="1 2">
    <name type="scientific">Vibrio gelatinilyticus</name>
    <dbReference type="NCBI Taxonomy" id="2893468"/>
    <lineage>
        <taxon>Bacteria</taxon>
        <taxon>Pseudomonadati</taxon>
        <taxon>Pseudomonadota</taxon>
        <taxon>Gammaproteobacteria</taxon>
        <taxon>Vibrionales</taxon>
        <taxon>Vibrionaceae</taxon>
        <taxon>Vibrio</taxon>
    </lineage>
</organism>
<dbReference type="RefSeq" id="WP_244355749.1">
    <property type="nucleotide sequence ID" value="NZ_JAJNNZ010000003.1"/>
</dbReference>
<sequence>MEEINKMVEHGATRNEFEQHAYKLHADLKKTAKSKAFKSTEYKANLIVQSVNESKVYLHPARIKSGFELHMSYLTEKHVNMAFKNAWQQPKALFVENHVFSDSDQEAALKVIQ</sequence>
<accession>A0A9X1WBE6</accession>
<dbReference type="EMBL" id="JAJNNZ010000003">
    <property type="protein sequence ID" value="MCJ2376310.1"/>
    <property type="molecule type" value="Genomic_DNA"/>
</dbReference>
<evidence type="ECO:0000313" key="2">
    <source>
        <dbReference type="Proteomes" id="UP001139488"/>
    </source>
</evidence>
<reference evidence="1" key="1">
    <citation type="submission" date="2021-11" db="EMBL/GenBank/DDBJ databases">
        <title>Vibrio ZSDE26 sp. nov. and Vibrio ZSDZ34 sp. nov., isolated from coastal seawater in Qingdao.</title>
        <authorList>
            <person name="Zhang P."/>
        </authorList>
    </citation>
    <scope>NUCLEOTIDE SEQUENCE</scope>
    <source>
        <strain evidence="1">ZSDZ34</strain>
    </source>
</reference>
<evidence type="ECO:0000313" key="1">
    <source>
        <dbReference type="EMBL" id="MCJ2376310.1"/>
    </source>
</evidence>
<keyword evidence="2" id="KW-1185">Reference proteome</keyword>
<gene>
    <name evidence="1" type="ORF">LNL84_05620</name>
</gene>
<proteinExistence type="predicted"/>
<dbReference type="Gene3D" id="3.30.830.10">
    <property type="entry name" value="Metalloenzyme, LuxS/M16 peptidase-like"/>
    <property type="match status" value="1"/>
</dbReference>
<comment type="caution">
    <text evidence="1">The sequence shown here is derived from an EMBL/GenBank/DDBJ whole genome shotgun (WGS) entry which is preliminary data.</text>
</comment>